<geneLocation type="plasmid" evidence="7">
    <name>pcsc3h3</name>
</geneLocation>
<keyword evidence="7" id="KW-1185">Reference proteome</keyword>
<dbReference type="InterPro" id="IPR010258">
    <property type="entry name" value="Conjugal_tfr_TrbG/VirB9/CagX"/>
</dbReference>
<accession>A0ABM6QH38</accession>
<reference evidence="6 7" key="1">
    <citation type="submission" date="2017-10" db="EMBL/GenBank/DDBJ databases">
        <title>Biodiversity and function of Thalassospira species in the particle-attached aromatic-hydrocarbon-degrading consortia from the surface seawater of the China South Sea.</title>
        <authorList>
            <person name="Dong C."/>
            <person name="Liu R."/>
            <person name="Shao Z."/>
        </authorList>
    </citation>
    <scope>NUCLEOTIDE SEQUENCE [LARGE SCALE GENOMIC DNA]</scope>
    <source>
        <strain evidence="6 7">CSC3H3</strain>
        <plasmid evidence="7">pcsc3h3</plasmid>
        <plasmid evidence="6">pCSC3H3</plasmid>
    </source>
</reference>
<feature type="region of interest" description="Disordered" evidence="3">
    <location>
        <begin position="402"/>
        <end position="472"/>
    </location>
</feature>
<dbReference type="Proteomes" id="UP000233458">
    <property type="component" value="Chromosome"/>
</dbReference>
<dbReference type="InterPro" id="IPR033645">
    <property type="entry name" value="VirB9/CagX/TrbG_C"/>
</dbReference>
<feature type="compositionally biased region" description="Polar residues" evidence="3">
    <location>
        <begin position="420"/>
        <end position="443"/>
    </location>
</feature>
<keyword evidence="6" id="KW-0614">Plasmid</keyword>
<sequence length="568" mass="61892">MKNRLRKFAWTVALATLLVALAAVFVIHNARAQTAAFTSGRPPMPGQRQNGNSQANSANAGNQPTDAATPANPAPKVPTMPVPDSVVKQAKDQAEGRFGPMVRPRTSGQIQDAWDYAEKNDGVYVTDMCETCTYRVRTREYLVTLIELPAGEEITRIDVGDPRSWSVNKRDERRIAIRPASYGYDTSMIVYGGSGHVYPFYLRAEGVNSINMPDLLVRLKGSVTTRDDMTVAMVRPQQRLRYGSGVQQTRLQNEAGIILPDPVTGQYHDIQEIPLDNQGNPIQLTGPDGTPLESDYQPRVTGYYQGRPIIENMPTGTADAPGSTTRPDLVAGRFDRNGNLVAPLNYDGSMPVFSDETGQIITRQTANGDGTAGETTGQTTGNAATGKTSSGVTITRTKNGIVTGQGRSYSNQPVARIDTSDTVSNTPDNTASGTVAKSATSNPAGADDSEMAKAVHDLSDTDPGTPKDDFIADAGFDPNKLRGWGDYDLWGDDELRPITVFRDDYFTYIRFGERWKDLELPTAYVVVDGLDELVNTRIQGHTYIVESTQRLISLKSGKKFLCIEYEGD</sequence>
<name>A0ABM6QH38_9PROT</name>
<evidence type="ECO:0000256" key="3">
    <source>
        <dbReference type="SAM" id="MobiDB-lite"/>
    </source>
</evidence>
<evidence type="ECO:0008006" key="8">
    <source>
        <dbReference type="Google" id="ProtNLM"/>
    </source>
</evidence>
<geneLocation type="plasmid" evidence="6">
    <name>pCSC3H3</name>
</geneLocation>
<feature type="signal peptide" evidence="4">
    <location>
        <begin position="1"/>
        <end position="32"/>
    </location>
</feature>
<evidence type="ECO:0000313" key="6">
    <source>
        <dbReference type="EMBL" id="AUG55919.1"/>
    </source>
</evidence>
<evidence type="ECO:0000256" key="4">
    <source>
        <dbReference type="SAM" id="SignalP"/>
    </source>
</evidence>
<feature type="chain" id="PRO_5045028599" description="Conjugal transfer protein TrbG" evidence="4">
    <location>
        <begin position="33"/>
        <end position="568"/>
    </location>
</feature>
<dbReference type="InterPro" id="IPR038161">
    <property type="entry name" value="VirB9/CagX/TrbG_C_sf"/>
</dbReference>
<dbReference type="Pfam" id="PF03524">
    <property type="entry name" value="CagX"/>
    <property type="match status" value="2"/>
</dbReference>
<feature type="region of interest" description="Disordered" evidence="3">
    <location>
        <begin position="37"/>
        <end position="83"/>
    </location>
</feature>
<feature type="compositionally biased region" description="Pro residues" evidence="3">
    <location>
        <begin position="72"/>
        <end position="81"/>
    </location>
</feature>
<evidence type="ECO:0000256" key="1">
    <source>
        <dbReference type="ARBA" id="ARBA00006135"/>
    </source>
</evidence>
<organism evidence="6 7">
    <name type="scientific">Thalassospira marina</name>
    <dbReference type="NCBI Taxonomy" id="2048283"/>
    <lineage>
        <taxon>Bacteria</taxon>
        <taxon>Pseudomonadati</taxon>
        <taxon>Pseudomonadota</taxon>
        <taxon>Alphaproteobacteria</taxon>
        <taxon>Rhodospirillales</taxon>
        <taxon>Thalassospiraceae</taxon>
        <taxon>Thalassospira</taxon>
    </lineage>
</organism>
<dbReference type="RefSeq" id="WP_101283220.1">
    <property type="nucleotide sequence ID" value="NZ_CP024199.1"/>
</dbReference>
<feature type="compositionally biased region" description="Polar residues" evidence="3">
    <location>
        <begin position="402"/>
        <end position="413"/>
    </location>
</feature>
<feature type="compositionally biased region" description="Basic and acidic residues" evidence="3">
    <location>
        <begin position="450"/>
        <end position="470"/>
    </location>
</feature>
<dbReference type="EMBL" id="CP024199">
    <property type="protein sequence ID" value="AUG51503.1"/>
    <property type="molecule type" value="Genomic_DNA"/>
</dbReference>
<proteinExistence type="inferred from homology"/>
<dbReference type="Gene3D" id="2.60.40.2500">
    <property type="match status" value="1"/>
</dbReference>
<feature type="compositionally biased region" description="Low complexity" evidence="3">
    <location>
        <begin position="49"/>
        <end position="71"/>
    </location>
</feature>
<protein>
    <recommendedName>
        <fullName evidence="8">Conjugal transfer protein TrbG</fullName>
    </recommendedName>
</protein>
<gene>
    <name evidence="5" type="ORF">CSC3H3_01350</name>
    <name evidence="6" type="ORF">CSC3H3_24205</name>
</gene>
<feature type="compositionally biased region" description="Low complexity" evidence="3">
    <location>
        <begin position="368"/>
        <end position="388"/>
    </location>
</feature>
<feature type="region of interest" description="Disordered" evidence="3">
    <location>
        <begin position="365"/>
        <end position="390"/>
    </location>
</feature>
<dbReference type="CDD" id="cd06911">
    <property type="entry name" value="VirB9_CagX_TrbG"/>
    <property type="match status" value="1"/>
</dbReference>
<evidence type="ECO:0000313" key="7">
    <source>
        <dbReference type="Proteomes" id="UP000233458"/>
    </source>
</evidence>
<dbReference type="Proteomes" id="UP000233458">
    <property type="component" value="Plasmid pCSC3H3"/>
</dbReference>
<comment type="similarity">
    <text evidence="1">Belongs to the TrbG/VirB9 family.</text>
</comment>
<evidence type="ECO:0000313" key="5">
    <source>
        <dbReference type="EMBL" id="AUG51503.1"/>
    </source>
</evidence>
<keyword evidence="2 4" id="KW-0732">Signal</keyword>
<evidence type="ECO:0000256" key="2">
    <source>
        <dbReference type="ARBA" id="ARBA00022729"/>
    </source>
</evidence>
<dbReference type="EMBL" id="CP024200">
    <property type="protein sequence ID" value="AUG55919.1"/>
    <property type="molecule type" value="Genomic_DNA"/>
</dbReference>